<dbReference type="OrthoDB" id="9967538at2"/>
<protein>
    <submittedName>
        <fullName evidence="1">Uncharacterized protein</fullName>
    </submittedName>
</protein>
<accession>A0A376E4W3</accession>
<dbReference type="AlphaFoldDB" id="A0A376E4W3"/>
<name>A0A376E4W3_CHRCU</name>
<gene>
    <name evidence="1" type="ORF">NCTC13533_03132</name>
</gene>
<dbReference type="RefSeq" id="WP_123881603.1">
    <property type="nucleotide sequence ID" value="NZ_CP033920.1"/>
</dbReference>
<reference evidence="1 2" key="1">
    <citation type="submission" date="2018-06" db="EMBL/GenBank/DDBJ databases">
        <authorList>
            <consortium name="Pathogen Informatics"/>
            <person name="Doyle S."/>
        </authorList>
    </citation>
    <scope>NUCLEOTIDE SEQUENCE [LARGE SCALE GENOMIC DNA]</scope>
    <source>
        <strain evidence="1 2">NCTC13533</strain>
    </source>
</reference>
<evidence type="ECO:0000313" key="1">
    <source>
        <dbReference type="EMBL" id="STD01473.1"/>
    </source>
</evidence>
<proteinExistence type="predicted"/>
<dbReference type="EMBL" id="UFVQ01000003">
    <property type="protein sequence ID" value="STD01473.1"/>
    <property type="molecule type" value="Genomic_DNA"/>
</dbReference>
<dbReference type="Proteomes" id="UP000255224">
    <property type="component" value="Unassembled WGS sequence"/>
</dbReference>
<organism evidence="1 2">
    <name type="scientific">Chryseobacterium carnipullorum</name>
    <dbReference type="NCBI Taxonomy" id="1124835"/>
    <lineage>
        <taxon>Bacteria</taxon>
        <taxon>Pseudomonadati</taxon>
        <taxon>Bacteroidota</taxon>
        <taxon>Flavobacteriia</taxon>
        <taxon>Flavobacteriales</taxon>
        <taxon>Weeksellaceae</taxon>
        <taxon>Chryseobacterium group</taxon>
        <taxon>Chryseobacterium</taxon>
    </lineage>
</organism>
<evidence type="ECO:0000313" key="2">
    <source>
        <dbReference type="Proteomes" id="UP000255224"/>
    </source>
</evidence>
<sequence length="229" mass="26052">MKFLKYLLPVYSLCIIVSCNKGTDNIPEISKGTLTKDWKYHNESMNFTIQLPNSWSFIDNENGFSKFIPMNQNAPGTILTEGKIKISKELNITQEDAVYPLFSISNNSLDEVKSGLRKGDLVFAVVSSPSENAEKDIKLIKEELKKQFESNSDYLKLNKENLEATNNLQFGKNDKIPYLKVSIPDINGNITGNRMYALKNYESYNLLIIITYTTEEELQNIQSLLSEVV</sequence>
<dbReference type="PROSITE" id="PS51257">
    <property type="entry name" value="PROKAR_LIPOPROTEIN"/>
    <property type="match status" value="1"/>
</dbReference>